<feature type="compositionally biased region" description="Basic and acidic residues" evidence="1">
    <location>
        <begin position="79"/>
        <end position="90"/>
    </location>
</feature>
<protein>
    <recommendedName>
        <fullName evidence="2">DHHA2 domain-containing protein</fullName>
    </recommendedName>
</protein>
<organism evidence="3 4">
    <name type="scientific">Rubus argutus</name>
    <name type="common">Southern blackberry</name>
    <dbReference type="NCBI Taxonomy" id="59490"/>
    <lineage>
        <taxon>Eukaryota</taxon>
        <taxon>Viridiplantae</taxon>
        <taxon>Streptophyta</taxon>
        <taxon>Embryophyta</taxon>
        <taxon>Tracheophyta</taxon>
        <taxon>Spermatophyta</taxon>
        <taxon>Magnoliopsida</taxon>
        <taxon>eudicotyledons</taxon>
        <taxon>Gunneridae</taxon>
        <taxon>Pentapetalae</taxon>
        <taxon>rosids</taxon>
        <taxon>fabids</taxon>
        <taxon>Rosales</taxon>
        <taxon>Rosaceae</taxon>
        <taxon>Rosoideae</taxon>
        <taxon>Rosoideae incertae sedis</taxon>
        <taxon>Rubus</taxon>
    </lineage>
</organism>
<feature type="region of interest" description="Disordered" evidence="1">
    <location>
        <begin position="76"/>
        <end position="99"/>
    </location>
</feature>
<sequence length="574" mass="64306">MRSPTRPKPRALEQPHKGQYSRARNNPVFIGLIDGPPPPFDFPSSLDSRNIARSVSDIGHRQPQDALSDMFEQFSPNEKPFDRISPKEKPSSFSPKKNPFEFIPEAKNFEWSENSTADSFEFTNVQTAFSFNLGTEKNDQRQSVSSNTSPIVEKAFRVNRRKENLSTVPLPQSAALFYNGNSPQFEILETCPSIKRLNRFLKATKDEVNAGVPGRFLRAVIAQDVPDVGSIASTIMYAFYLNETHYSDQLCTVPVLNMKRLDISSQAELKWLLDSCQIDLKSLIFIDEIDLSYYDIFGSLKLVLLNGYKLATKQEALKEAVVEIFNCGKGESVYPLVDTVTVVEDSSCCTPIAEKFALTSPELLAGHGFSRFLLAAILLDSANLSSSNCSLKDKHMATMLIHGAGRFGCNGLYQLLRYKMYDVTGLKVADILRKDFKKWTRVGNQDNAGSRLTVSQIGMSTIGTSIAELLVYEDSSVPEIKYFQQVEKLRLLMIVSGYYDLKRNFKREILVSAQSVELMSNLLSFFNSSASQLPLKAIPKPDLGEQMQAFEIDKIISRKTIECLLEEFGGNLKG</sequence>
<dbReference type="GO" id="GO:0005737">
    <property type="term" value="C:cytoplasm"/>
    <property type="evidence" value="ECO:0007669"/>
    <property type="project" value="InterPro"/>
</dbReference>
<dbReference type="InterPro" id="IPR038222">
    <property type="entry name" value="DHHA2_dom_sf"/>
</dbReference>
<feature type="domain" description="DHHA2" evidence="2">
    <location>
        <begin position="420"/>
        <end position="561"/>
    </location>
</feature>
<dbReference type="PANTHER" id="PTHR12112:SF52">
    <property type="entry name" value="DHHA2 DOMAIN-CONTAINING PROTEIN"/>
    <property type="match status" value="1"/>
</dbReference>
<keyword evidence="4" id="KW-1185">Reference proteome</keyword>
<evidence type="ECO:0000259" key="2">
    <source>
        <dbReference type="Pfam" id="PF02833"/>
    </source>
</evidence>
<dbReference type="AlphaFoldDB" id="A0AAW1XLS9"/>
<dbReference type="Proteomes" id="UP001457282">
    <property type="component" value="Unassembled WGS sequence"/>
</dbReference>
<dbReference type="Pfam" id="PF02833">
    <property type="entry name" value="DHHA2"/>
    <property type="match status" value="1"/>
</dbReference>
<proteinExistence type="predicted"/>
<feature type="region of interest" description="Disordered" evidence="1">
    <location>
        <begin position="1"/>
        <end position="25"/>
    </location>
</feature>
<gene>
    <name evidence="3" type="ORF">M0R45_013866</name>
</gene>
<dbReference type="InterPro" id="IPR038763">
    <property type="entry name" value="DHH_sf"/>
</dbReference>
<dbReference type="SUPFAM" id="SSF64182">
    <property type="entry name" value="DHH phosphoesterases"/>
    <property type="match status" value="1"/>
</dbReference>
<dbReference type="InterPro" id="IPR004097">
    <property type="entry name" value="DHHA2"/>
</dbReference>
<dbReference type="Gene3D" id="3.10.310.20">
    <property type="entry name" value="DHHA2 domain"/>
    <property type="match status" value="1"/>
</dbReference>
<dbReference type="GO" id="GO:0004309">
    <property type="term" value="F:exopolyphosphatase activity"/>
    <property type="evidence" value="ECO:0007669"/>
    <property type="project" value="TreeGrafter"/>
</dbReference>
<evidence type="ECO:0000313" key="4">
    <source>
        <dbReference type="Proteomes" id="UP001457282"/>
    </source>
</evidence>
<dbReference type="Gene3D" id="3.90.1640.10">
    <property type="entry name" value="inorganic pyrophosphatase (n-terminal core)"/>
    <property type="match status" value="1"/>
</dbReference>
<dbReference type="PANTHER" id="PTHR12112">
    <property type="entry name" value="BNIP - RELATED"/>
    <property type="match status" value="1"/>
</dbReference>
<evidence type="ECO:0000256" key="1">
    <source>
        <dbReference type="SAM" id="MobiDB-lite"/>
    </source>
</evidence>
<name>A0AAW1XLS9_RUBAR</name>
<comment type="caution">
    <text evidence="3">The sequence shown here is derived from an EMBL/GenBank/DDBJ whole genome shotgun (WGS) entry which is preliminary data.</text>
</comment>
<dbReference type="EMBL" id="JBEDUW010000003">
    <property type="protein sequence ID" value="KAK9937049.1"/>
    <property type="molecule type" value="Genomic_DNA"/>
</dbReference>
<reference evidence="3 4" key="1">
    <citation type="journal article" date="2023" name="G3 (Bethesda)">
        <title>A chromosome-length genome assembly and annotation of blackberry (Rubus argutus, cv. 'Hillquist').</title>
        <authorList>
            <person name="Bruna T."/>
            <person name="Aryal R."/>
            <person name="Dudchenko O."/>
            <person name="Sargent D.J."/>
            <person name="Mead D."/>
            <person name="Buti M."/>
            <person name="Cavallini A."/>
            <person name="Hytonen T."/>
            <person name="Andres J."/>
            <person name="Pham M."/>
            <person name="Weisz D."/>
            <person name="Mascagni F."/>
            <person name="Usai G."/>
            <person name="Natali L."/>
            <person name="Bassil N."/>
            <person name="Fernandez G.E."/>
            <person name="Lomsadze A."/>
            <person name="Armour M."/>
            <person name="Olukolu B."/>
            <person name="Poorten T."/>
            <person name="Britton C."/>
            <person name="Davik J."/>
            <person name="Ashrafi H."/>
            <person name="Aiden E.L."/>
            <person name="Borodovsky M."/>
            <person name="Worthington M."/>
        </authorList>
    </citation>
    <scope>NUCLEOTIDE SEQUENCE [LARGE SCALE GENOMIC DNA]</scope>
    <source>
        <strain evidence="3">PI 553951</strain>
    </source>
</reference>
<accession>A0AAW1XLS9</accession>
<evidence type="ECO:0000313" key="3">
    <source>
        <dbReference type="EMBL" id="KAK9937049.1"/>
    </source>
</evidence>